<dbReference type="PANTHER" id="PTHR32410">
    <property type="entry name" value="CYSTEINE/HISTIDINE-RICH C1 DOMAIN FAMILY PROTEIN"/>
    <property type="match status" value="1"/>
</dbReference>
<gene>
    <name evidence="5" type="ORF">EUTSA_v10011360mg</name>
</gene>
<keyword evidence="1" id="KW-0479">Metal-binding</keyword>
<accession>V4KSV5</accession>
<dbReference type="AlphaFoldDB" id="V4KSV5"/>
<sequence>MSDPANPHKLRRRSGSPPSICFSCKGHQERGYVWQSWSLKYADSESEDYDCDSSKVKVLDNGSDETHQKCNFCRQKLVGKDSSFFYHCSICNFSLHWMCTVNPPPLTIENLKTHQHTLTLFPRGVPLPCDACGFSLDAIFDQVYSCLLCNYVIHRRCIYLPRVIKLTRHLHRLSPTSSIVPYSGVSPCGVCHKPVDVNYGKYSCNKGCDYAIHSKCATKTQVWNEIDLERVPEEEEEVLEPFVRIDEETIQHFSHDHQHLKIQGNDNRGDHENKFCQACVLPMTVSDRFYSCIYCDFVLHEACTSLPRKQHLPVHKHSLTLFHPSSSPPRRQHNLVFNYQWLGLFYCNGCRRNCCGFMYKCTENKCDYQLGVRCASLTDPVIHGCHPDDHPLYFSFTQDERRECLGCWSHCSSEYLECIKCNFVLGFKCATLPSLVHYKHDKHPLTLCCGEKETTNLKYWCEICEEELEPSAWFYTCNSCLVTLHVTCLLGNEIYFKPNHGIRRKIDSDKVDIARNNGHTRPACDFCQGRCVDTLVFKESNRTFCTWVCALQSLNS</sequence>
<dbReference type="InterPro" id="IPR002219">
    <property type="entry name" value="PKC_DAG/PE"/>
</dbReference>
<evidence type="ECO:0000256" key="2">
    <source>
        <dbReference type="ARBA" id="ARBA00022737"/>
    </source>
</evidence>
<evidence type="ECO:0000313" key="6">
    <source>
        <dbReference type="Proteomes" id="UP000030689"/>
    </source>
</evidence>
<evidence type="ECO:0000313" key="5">
    <source>
        <dbReference type="EMBL" id="ESQ30463.1"/>
    </source>
</evidence>
<name>V4KSV5_EUTSA</name>
<evidence type="ECO:0000256" key="3">
    <source>
        <dbReference type="ARBA" id="ARBA00022833"/>
    </source>
</evidence>
<evidence type="ECO:0000259" key="4">
    <source>
        <dbReference type="PROSITE" id="PS50081"/>
    </source>
</evidence>
<dbReference type="InterPro" id="IPR053192">
    <property type="entry name" value="Vacuole_Formation_Reg"/>
</dbReference>
<dbReference type="InterPro" id="IPR046349">
    <property type="entry name" value="C1-like_sf"/>
</dbReference>
<dbReference type="PROSITE" id="PS50081">
    <property type="entry name" value="ZF_DAG_PE_2"/>
    <property type="match status" value="1"/>
</dbReference>
<evidence type="ECO:0000256" key="1">
    <source>
        <dbReference type="ARBA" id="ARBA00022723"/>
    </source>
</evidence>
<keyword evidence="3" id="KW-0862">Zinc</keyword>
<proteinExistence type="predicted"/>
<feature type="domain" description="Phorbol-ester/DAG-type" evidence="4">
    <location>
        <begin position="113"/>
        <end position="157"/>
    </location>
</feature>
<dbReference type="Pfam" id="PF03107">
    <property type="entry name" value="C1_2"/>
    <property type="match status" value="5"/>
</dbReference>
<dbReference type="PANTHER" id="PTHR32410:SF210">
    <property type="entry name" value="CYSTEINE_HISTIDINE-RICH C1 DOMAIN FAMILY PROTEIN"/>
    <property type="match status" value="1"/>
</dbReference>
<reference evidence="5 6" key="1">
    <citation type="journal article" date="2013" name="Front. Plant Sci.">
        <title>The Reference Genome of the Halophytic Plant Eutrema salsugineum.</title>
        <authorList>
            <person name="Yang R."/>
            <person name="Jarvis D.E."/>
            <person name="Chen H."/>
            <person name="Beilstein M.A."/>
            <person name="Grimwood J."/>
            <person name="Jenkins J."/>
            <person name="Shu S."/>
            <person name="Prochnik S."/>
            <person name="Xin M."/>
            <person name="Ma C."/>
            <person name="Schmutz J."/>
            <person name="Wing R.A."/>
            <person name="Mitchell-Olds T."/>
            <person name="Schumaker K.S."/>
            <person name="Wang X."/>
        </authorList>
    </citation>
    <scope>NUCLEOTIDE SEQUENCE [LARGE SCALE GENOMIC DNA]</scope>
</reference>
<dbReference type="InterPro" id="IPR004146">
    <property type="entry name" value="DC1"/>
</dbReference>
<dbReference type="OMA" id="QDERREC"/>
<protein>
    <recommendedName>
        <fullName evidence="4">Phorbol-ester/DAG-type domain-containing protein</fullName>
    </recommendedName>
</protein>
<dbReference type="CDD" id="cd00029">
    <property type="entry name" value="C1"/>
    <property type="match status" value="1"/>
</dbReference>
<keyword evidence="2" id="KW-0677">Repeat</keyword>
<organism evidence="5 6">
    <name type="scientific">Eutrema salsugineum</name>
    <name type="common">Saltwater cress</name>
    <name type="synonym">Sisymbrium salsugineum</name>
    <dbReference type="NCBI Taxonomy" id="72664"/>
    <lineage>
        <taxon>Eukaryota</taxon>
        <taxon>Viridiplantae</taxon>
        <taxon>Streptophyta</taxon>
        <taxon>Embryophyta</taxon>
        <taxon>Tracheophyta</taxon>
        <taxon>Spermatophyta</taxon>
        <taxon>Magnoliopsida</taxon>
        <taxon>eudicotyledons</taxon>
        <taxon>Gunneridae</taxon>
        <taxon>Pentapetalae</taxon>
        <taxon>rosids</taxon>
        <taxon>malvids</taxon>
        <taxon>Brassicales</taxon>
        <taxon>Brassicaceae</taxon>
        <taxon>Eutremeae</taxon>
        <taxon>Eutrema</taxon>
    </lineage>
</organism>
<keyword evidence="6" id="KW-1185">Reference proteome</keyword>
<dbReference type="KEGG" id="eus:EUTSA_v10011360mg"/>
<dbReference type="InterPro" id="IPR054483">
    <property type="entry name" value="DC1-like_CT"/>
</dbReference>
<dbReference type="Proteomes" id="UP000030689">
    <property type="component" value="Unassembled WGS sequence"/>
</dbReference>
<dbReference type="SUPFAM" id="SSF57889">
    <property type="entry name" value="Cysteine-rich domain"/>
    <property type="match status" value="3"/>
</dbReference>
<dbReference type="EMBL" id="KI517809">
    <property type="protein sequence ID" value="ESQ30463.1"/>
    <property type="molecule type" value="Genomic_DNA"/>
</dbReference>
<dbReference type="GO" id="GO:0046872">
    <property type="term" value="F:metal ion binding"/>
    <property type="evidence" value="ECO:0007669"/>
    <property type="project" value="UniProtKB-KW"/>
</dbReference>
<dbReference type="Gramene" id="ESQ30463">
    <property type="protein sequence ID" value="ESQ30463"/>
    <property type="gene ID" value="EUTSA_v10011360mg"/>
</dbReference>
<dbReference type="Pfam" id="PF22926">
    <property type="entry name" value="C1-like_CT"/>
    <property type="match status" value="1"/>
</dbReference>
<dbReference type="Gene3D" id="3.30.60.20">
    <property type="match status" value="1"/>
</dbReference>